<organism evidence="1 2">
    <name type="scientific">Nocardiopsis alba (strain ATCC BAA-2165 / BE74)</name>
    <dbReference type="NCBI Taxonomy" id="1205910"/>
    <lineage>
        <taxon>Bacteria</taxon>
        <taxon>Bacillati</taxon>
        <taxon>Actinomycetota</taxon>
        <taxon>Actinomycetes</taxon>
        <taxon>Streptosporangiales</taxon>
        <taxon>Nocardiopsidaceae</taxon>
        <taxon>Nocardiopsis</taxon>
    </lineage>
</organism>
<proteinExistence type="predicted"/>
<dbReference type="KEGG" id="nal:B005_0800"/>
<evidence type="ECO:0000313" key="2">
    <source>
        <dbReference type="Proteomes" id="UP000003779"/>
    </source>
</evidence>
<reference evidence="1 2" key="1">
    <citation type="journal article" date="2012" name="J. Bacteriol.">
        <title>Whole-Genome Sequence of Nocardiopsis alba Strain ATCC BAA-2165, Associated with Honeybees.</title>
        <authorList>
            <person name="Qiao J."/>
            <person name="Chen L."/>
            <person name="Li Y."/>
            <person name="Wang J."/>
            <person name="Zhang W."/>
            <person name="Chen S."/>
        </authorList>
    </citation>
    <scope>NUCLEOTIDE SEQUENCE [LARGE SCALE GENOMIC DNA]</scope>
    <source>
        <strain evidence="2">ATCC BAA-2165 / BE74</strain>
    </source>
</reference>
<dbReference type="Proteomes" id="UP000003779">
    <property type="component" value="Chromosome"/>
</dbReference>
<accession>J7LIV4</accession>
<name>J7LIV4_NOCAA</name>
<dbReference type="PATRIC" id="fig|1205910.3.peg.754"/>
<evidence type="ECO:0000313" key="1">
    <source>
        <dbReference type="EMBL" id="AFR10572.1"/>
    </source>
</evidence>
<dbReference type="AlphaFoldDB" id="J7LIV4"/>
<reference evidence="2" key="2">
    <citation type="submission" date="2012-08" db="EMBL/GenBank/DDBJ databases">
        <title>Whole-genome sequence of Nocardiopsis alba strain ATCC BAA-2165 associated with honeybees.</title>
        <authorList>
            <person name="Qiao J."/>
            <person name="Chen L."/>
            <person name="Li Y."/>
            <person name="Wang J."/>
            <person name="Zhang W."/>
            <person name="Chen S."/>
        </authorList>
    </citation>
    <scope>NUCLEOTIDE SEQUENCE [LARGE SCALE GENOMIC DNA]</scope>
    <source>
        <strain evidence="2">ATCC BAA-2165 / BE74</strain>
    </source>
</reference>
<protein>
    <submittedName>
        <fullName evidence="1">Uncharacterized protein</fullName>
    </submittedName>
</protein>
<gene>
    <name evidence="1" type="ordered locus">B005_0800</name>
</gene>
<dbReference type="HOGENOM" id="CLU_3273437_0_0_11"/>
<dbReference type="EMBL" id="CP003788">
    <property type="protein sequence ID" value="AFR10572.1"/>
    <property type="molecule type" value="Genomic_DNA"/>
</dbReference>
<sequence>MAMRGCARGMGAEAGRADLARALLDVLEDPTAVRSTVAVTG</sequence>